<name>B0FDU5_9ABAC</name>
<proteinExistence type="predicted"/>
<dbReference type="GeneID" id="5850449"/>
<gene>
    <name evidence="1" type="primary">vp39</name>
</gene>
<organism evidence="1 2">
    <name type="scientific">Orgyia leucostigma nucleopolyhedrovirus</name>
    <dbReference type="NCBI Taxonomy" id="490711"/>
    <lineage>
        <taxon>Viruses</taxon>
        <taxon>Viruses incertae sedis</taxon>
        <taxon>Naldaviricetes</taxon>
        <taxon>Lefavirales</taxon>
        <taxon>Baculoviridae</taxon>
        <taxon>Alphabaculovirus</taxon>
        <taxon>Alphabaculovirus orleucostigmae</taxon>
    </lineage>
</organism>
<dbReference type="Proteomes" id="UP000203316">
    <property type="component" value="Segment"/>
</dbReference>
<dbReference type="OrthoDB" id="9419at10239"/>
<dbReference type="KEGG" id="vg:5850449"/>
<evidence type="ECO:0000313" key="2">
    <source>
        <dbReference type="Proteomes" id="UP000203316"/>
    </source>
</evidence>
<dbReference type="GO" id="GO:0005198">
    <property type="term" value="F:structural molecule activity"/>
    <property type="evidence" value="ECO:0007669"/>
    <property type="project" value="InterPro"/>
</dbReference>
<dbReference type="Pfam" id="PF04501">
    <property type="entry name" value="Baculo_VP39"/>
    <property type="match status" value="1"/>
</dbReference>
<keyword evidence="2" id="KW-1185">Reference proteome</keyword>
<dbReference type="RefSeq" id="YP_001650987.1">
    <property type="nucleotide sequence ID" value="NC_010276.1"/>
</dbReference>
<reference evidence="1 2" key="1">
    <citation type="submission" date="2007-11" db="EMBL/GenBank/DDBJ databases">
        <title>Sequence and organization of Orgyia leucostigma nucleopolyhedrovirus genome.</title>
        <authorList>
            <person name="Eveleigh R.J.M."/>
            <person name="Lapointe R."/>
            <person name="Graham R.I."/>
            <person name="Lauzon H.A.M."/>
            <person name="Pavlik L."/>
            <person name="Arif B.M."/>
            <person name="Lucarotti C.J."/>
        </authorList>
    </citation>
    <scope>NUCLEOTIDE SEQUENCE [LARGE SCALE GENOMIC DNA]</scope>
    <source>
        <strain evidence="1">CFS-77</strain>
    </source>
</reference>
<sequence length="344" mass="38193">MSLAPALLNATRRKSYCVFNAVQPLDGCRSYGSPCTNDNTVDDGFYICDGHLLALKMEKMSLPIPDADGNTYNRTLARSLVTHTDVGDKRILVPTKNNYQTVLHVNNLSNAEQLVWHMIYENESEQERICKLLEANEDFRTRTYPIADNIFSATTSILAMTNPRRYCSRVNSSNDRIWGANDVDNEAGRAFLAMPPFMQNLINKAVAPEKMRIDDNTLLIRESPTCHIRENGLVADVALYNPKRSKYISDNENLNVIRMTTNLKFEGNAYALQRQLTRYEAYEIGAPLFLGEQIVTTANTAVPARVFTVSDLSAASNVGFPLGTTTTTAAATVPIVTTESFSAA</sequence>
<evidence type="ECO:0000313" key="1">
    <source>
        <dbReference type="EMBL" id="ABY65803.1"/>
    </source>
</evidence>
<dbReference type="InterPro" id="IPR007589">
    <property type="entry name" value="Baculo_VP39"/>
</dbReference>
<dbReference type="GO" id="GO:0019028">
    <property type="term" value="C:viral capsid"/>
    <property type="evidence" value="ECO:0007669"/>
    <property type="project" value="InterPro"/>
</dbReference>
<protein>
    <submittedName>
        <fullName evidence="1">Vp39 capsid protein</fullName>
    </submittedName>
</protein>
<accession>B0FDU5</accession>
<dbReference type="EMBL" id="EU309041">
    <property type="protein sequence ID" value="ABY65803.1"/>
    <property type="molecule type" value="Genomic_DNA"/>
</dbReference>